<evidence type="ECO:0000256" key="4">
    <source>
        <dbReference type="ARBA" id="ARBA00022759"/>
    </source>
</evidence>
<keyword evidence="2" id="KW-1277">Toxin-antitoxin system</keyword>
<evidence type="ECO:0000256" key="1">
    <source>
        <dbReference type="ARBA" id="ARBA00006620"/>
    </source>
</evidence>
<dbReference type="Pfam" id="PF07927">
    <property type="entry name" value="HicA_toxin"/>
    <property type="match status" value="1"/>
</dbReference>
<dbReference type="Gene3D" id="3.30.920.30">
    <property type="entry name" value="Hypothetical protein"/>
    <property type="match status" value="1"/>
</dbReference>
<dbReference type="EMBL" id="BAABDH010000108">
    <property type="protein sequence ID" value="GAA3950904.1"/>
    <property type="molecule type" value="Genomic_DNA"/>
</dbReference>
<sequence>MKRGRFVKHLEAHGCPLHRHGSRHDIYKNEQTGKRTSVPRHGDIDEELCKEICKQLGIPKP</sequence>
<gene>
    <name evidence="9" type="ORF">GCM10022406_35930</name>
</gene>
<keyword evidence="4" id="KW-0255">Endonuclease</keyword>
<protein>
    <recommendedName>
        <fullName evidence="11">Addiction module toxin, HicA family</fullName>
    </recommendedName>
</protein>
<keyword evidence="3" id="KW-0540">Nuclease</keyword>
<feature type="compositionally biased region" description="Basic and acidic residues" evidence="8">
    <location>
        <begin position="23"/>
        <end position="33"/>
    </location>
</feature>
<feature type="region of interest" description="Disordered" evidence="8">
    <location>
        <begin position="20"/>
        <end position="41"/>
    </location>
</feature>
<evidence type="ECO:0000313" key="10">
    <source>
        <dbReference type="Proteomes" id="UP001499909"/>
    </source>
</evidence>
<dbReference type="SUPFAM" id="SSF54786">
    <property type="entry name" value="YcfA/nrd intein domain"/>
    <property type="match status" value="1"/>
</dbReference>
<dbReference type="InterPro" id="IPR038570">
    <property type="entry name" value="HicA_sf"/>
</dbReference>
<evidence type="ECO:0000256" key="3">
    <source>
        <dbReference type="ARBA" id="ARBA00022722"/>
    </source>
</evidence>
<keyword evidence="5" id="KW-0378">Hydrolase</keyword>
<evidence type="ECO:0000256" key="8">
    <source>
        <dbReference type="SAM" id="MobiDB-lite"/>
    </source>
</evidence>
<evidence type="ECO:0000256" key="6">
    <source>
        <dbReference type="ARBA" id="ARBA00022884"/>
    </source>
</evidence>
<evidence type="ECO:0000256" key="5">
    <source>
        <dbReference type="ARBA" id="ARBA00022801"/>
    </source>
</evidence>
<keyword evidence="7" id="KW-0346">Stress response</keyword>
<proteinExistence type="inferred from homology"/>
<reference evidence="10" key="1">
    <citation type="journal article" date="2019" name="Int. J. Syst. Evol. Microbiol.">
        <title>The Global Catalogue of Microorganisms (GCM) 10K type strain sequencing project: providing services to taxonomists for standard genome sequencing and annotation.</title>
        <authorList>
            <consortium name="The Broad Institute Genomics Platform"/>
            <consortium name="The Broad Institute Genome Sequencing Center for Infectious Disease"/>
            <person name="Wu L."/>
            <person name="Ma J."/>
        </authorList>
    </citation>
    <scope>NUCLEOTIDE SEQUENCE [LARGE SCALE GENOMIC DNA]</scope>
    <source>
        <strain evidence="10">JCM 17214</strain>
    </source>
</reference>
<accession>A0ABP7NR78</accession>
<comment type="similarity">
    <text evidence="1">Belongs to the HicA mRNA interferase family.</text>
</comment>
<evidence type="ECO:0008006" key="11">
    <source>
        <dbReference type="Google" id="ProtNLM"/>
    </source>
</evidence>
<dbReference type="InterPro" id="IPR012933">
    <property type="entry name" value="HicA_mRNA_interferase"/>
</dbReference>
<name>A0ABP7NR78_9BACT</name>
<evidence type="ECO:0000256" key="2">
    <source>
        <dbReference type="ARBA" id="ARBA00022649"/>
    </source>
</evidence>
<dbReference type="Proteomes" id="UP001499909">
    <property type="component" value="Unassembled WGS sequence"/>
</dbReference>
<keyword evidence="10" id="KW-1185">Reference proteome</keyword>
<organism evidence="9 10">
    <name type="scientific">Hymenobacter algoricola</name>
    <dbReference type="NCBI Taxonomy" id="486267"/>
    <lineage>
        <taxon>Bacteria</taxon>
        <taxon>Pseudomonadati</taxon>
        <taxon>Bacteroidota</taxon>
        <taxon>Cytophagia</taxon>
        <taxon>Cytophagales</taxon>
        <taxon>Hymenobacteraceae</taxon>
        <taxon>Hymenobacter</taxon>
    </lineage>
</organism>
<comment type="caution">
    <text evidence="9">The sequence shown here is derived from an EMBL/GenBank/DDBJ whole genome shotgun (WGS) entry which is preliminary data.</text>
</comment>
<evidence type="ECO:0000256" key="7">
    <source>
        <dbReference type="ARBA" id="ARBA00023016"/>
    </source>
</evidence>
<dbReference type="RefSeq" id="WP_345117020.1">
    <property type="nucleotide sequence ID" value="NZ_BAABDH010000108.1"/>
</dbReference>
<evidence type="ECO:0000313" key="9">
    <source>
        <dbReference type="EMBL" id="GAA3950904.1"/>
    </source>
</evidence>
<keyword evidence="6" id="KW-0694">RNA-binding</keyword>